<evidence type="ECO:0000313" key="1">
    <source>
        <dbReference type="EMBL" id="OHT19417.1"/>
    </source>
</evidence>
<name>A0A1S1HBA4_9SPHN</name>
<dbReference type="AlphaFoldDB" id="A0A1S1HBA4"/>
<protein>
    <recommendedName>
        <fullName evidence="3">TNase-like domain-containing protein</fullName>
    </recommendedName>
</protein>
<sequence length="121" mass="12969">MALVAFPSAAHADPCTAPLPARGTVFSGVVRYVGDGDSLCIGPKGKPDRWVEVRLADFNAPELNERGGQQAKALLRQRAMGRQLVCTAGRRSYDRVVAACTRDGRAMGDELRRRGGTEGGR</sequence>
<dbReference type="EMBL" id="MIPT01000001">
    <property type="protein sequence ID" value="OHT19417.1"/>
    <property type="molecule type" value="Genomic_DNA"/>
</dbReference>
<evidence type="ECO:0000313" key="2">
    <source>
        <dbReference type="Proteomes" id="UP000179467"/>
    </source>
</evidence>
<organism evidence="1 2">
    <name type="scientific">Edaphosphingomonas haloaromaticamans</name>
    <dbReference type="NCBI Taxonomy" id="653954"/>
    <lineage>
        <taxon>Bacteria</taxon>
        <taxon>Pseudomonadati</taxon>
        <taxon>Pseudomonadota</taxon>
        <taxon>Alphaproteobacteria</taxon>
        <taxon>Sphingomonadales</taxon>
        <taxon>Rhizorhabdaceae</taxon>
        <taxon>Edaphosphingomonas</taxon>
    </lineage>
</organism>
<accession>A0A1S1HBA4</accession>
<dbReference type="SUPFAM" id="SSF50199">
    <property type="entry name" value="Staphylococcal nuclease"/>
    <property type="match status" value="1"/>
</dbReference>
<comment type="caution">
    <text evidence="1">The sequence shown here is derived from an EMBL/GenBank/DDBJ whole genome shotgun (WGS) entry which is preliminary data.</text>
</comment>
<dbReference type="InterPro" id="IPR035437">
    <property type="entry name" value="SNase_OB-fold_sf"/>
</dbReference>
<proteinExistence type="predicted"/>
<dbReference type="Gene3D" id="2.40.50.90">
    <property type="match status" value="1"/>
</dbReference>
<evidence type="ECO:0008006" key="3">
    <source>
        <dbReference type="Google" id="ProtNLM"/>
    </source>
</evidence>
<dbReference type="Proteomes" id="UP000179467">
    <property type="component" value="Unassembled WGS sequence"/>
</dbReference>
<gene>
    <name evidence="1" type="ORF">BHE75_01402</name>
</gene>
<keyword evidence="2" id="KW-1185">Reference proteome</keyword>
<reference evidence="1 2" key="1">
    <citation type="submission" date="2016-09" db="EMBL/GenBank/DDBJ databases">
        <title>Metabolic pathway, cell adaptation mechanisms and a novel monoxygenase revealed through proteogenomic-transcription analysis of a Sphingomonas haloaromaticamans strain degrading the fungicide ortho-phenylphenol.</title>
        <authorList>
            <person name="Perruchon C."/>
            <person name="Papadopoulou E.S."/>
            <person name="Rousidou C."/>
            <person name="Vasileiadis S."/>
            <person name="Tanou G."/>
            <person name="Amoutzias G."/>
            <person name="Molassiotis A."/>
            <person name="Karpouzas D.G."/>
        </authorList>
    </citation>
    <scope>NUCLEOTIDE SEQUENCE [LARGE SCALE GENOMIC DNA]</scope>
    <source>
        <strain evidence="1 2">P3</strain>
    </source>
</reference>